<keyword evidence="3" id="KW-1185">Reference proteome</keyword>
<organism evidence="2 3">
    <name type="scientific">Flemingia macrophylla</name>
    <dbReference type="NCBI Taxonomy" id="520843"/>
    <lineage>
        <taxon>Eukaryota</taxon>
        <taxon>Viridiplantae</taxon>
        <taxon>Streptophyta</taxon>
        <taxon>Embryophyta</taxon>
        <taxon>Tracheophyta</taxon>
        <taxon>Spermatophyta</taxon>
        <taxon>Magnoliopsida</taxon>
        <taxon>eudicotyledons</taxon>
        <taxon>Gunneridae</taxon>
        <taxon>Pentapetalae</taxon>
        <taxon>rosids</taxon>
        <taxon>fabids</taxon>
        <taxon>Fabales</taxon>
        <taxon>Fabaceae</taxon>
        <taxon>Papilionoideae</taxon>
        <taxon>50 kb inversion clade</taxon>
        <taxon>NPAAA clade</taxon>
        <taxon>indigoferoid/millettioid clade</taxon>
        <taxon>Phaseoleae</taxon>
        <taxon>Flemingia</taxon>
    </lineage>
</organism>
<accession>A0ABD1MLM3</accession>
<dbReference type="InterPro" id="IPR048297">
    <property type="entry name" value="DUF936_dom_pln"/>
</dbReference>
<evidence type="ECO:0000313" key="3">
    <source>
        <dbReference type="Proteomes" id="UP001603857"/>
    </source>
</evidence>
<dbReference type="Pfam" id="PF06075">
    <property type="entry name" value="DUF936"/>
    <property type="match status" value="1"/>
</dbReference>
<evidence type="ECO:0000259" key="1">
    <source>
        <dbReference type="Pfam" id="PF06075"/>
    </source>
</evidence>
<dbReference type="EMBL" id="JBGMDY010000004">
    <property type="protein sequence ID" value="KAL2336704.1"/>
    <property type="molecule type" value="Genomic_DNA"/>
</dbReference>
<dbReference type="AlphaFoldDB" id="A0ABD1MLM3"/>
<name>A0ABD1MLM3_9FABA</name>
<feature type="domain" description="DUF936" evidence="1">
    <location>
        <begin position="25"/>
        <end position="91"/>
    </location>
</feature>
<reference evidence="2 3" key="1">
    <citation type="submission" date="2024-08" db="EMBL/GenBank/DDBJ databases">
        <title>Insights into the chromosomal genome structure of Flemingia macrophylla.</title>
        <authorList>
            <person name="Ding Y."/>
            <person name="Zhao Y."/>
            <person name="Bi W."/>
            <person name="Wu M."/>
            <person name="Zhao G."/>
            <person name="Gong Y."/>
            <person name="Li W."/>
            <person name="Zhang P."/>
        </authorList>
    </citation>
    <scope>NUCLEOTIDE SEQUENCE [LARGE SCALE GENOMIC DNA]</scope>
    <source>
        <strain evidence="2">DYQJB</strain>
        <tissue evidence="2">Leaf</tissue>
    </source>
</reference>
<dbReference type="PANTHER" id="PTHR31928:SF7">
    <property type="entry name" value="FACTOR 1-DELTA, PUTATIVE (DUF936)-RELATED"/>
    <property type="match status" value="1"/>
</dbReference>
<dbReference type="InterPro" id="IPR010341">
    <property type="entry name" value="DUF936_pln"/>
</dbReference>
<comment type="caution">
    <text evidence="2">The sequence shown here is derived from an EMBL/GenBank/DDBJ whole genome shotgun (WGS) entry which is preliminary data.</text>
</comment>
<evidence type="ECO:0000313" key="2">
    <source>
        <dbReference type="EMBL" id="KAL2336704.1"/>
    </source>
</evidence>
<dbReference type="Proteomes" id="UP001603857">
    <property type="component" value="Unassembled WGS sequence"/>
</dbReference>
<gene>
    <name evidence="2" type="ORF">Fmac_011150</name>
</gene>
<sequence>MVILCIHRWHLSHRSPPPSSDVDTAFVSVSDIEAAFVLVSDVEAAFVCSNKLQLGQFVYVTYIDIANPLPLVLGLNPLPRYRPYIGNPTLLLQPPFPHNTTHSLSLLLNLKPFLIANERNHSEALAQKDQAREAH</sequence>
<dbReference type="PANTHER" id="PTHR31928">
    <property type="entry name" value="EXPRESSED PROTEIN"/>
    <property type="match status" value="1"/>
</dbReference>
<proteinExistence type="predicted"/>
<protein>
    <recommendedName>
        <fullName evidence="1">DUF936 domain-containing protein</fullName>
    </recommendedName>
</protein>